<sequence length="531" mass="60084">MKRIHLFFAVLFLLGLSGCYEDKGNYDFTSINEVAFDEFPKNLELDQFDQLVINPSFTGSLYDKDESKYEYEWRMNSKVIANTRDLDYQIQESLGSYTLRYTITDKENQTKAFATAQLLINSSTSSDGILVVSNQYGKADFSYLRLDKEGVSFAPMFYNRTHDEPLATNVTQLTQTFVDGYPSYVTKYGGQGIKLIADEGLLRFSNVDLEPAGKIDEQFFLEFGSLYPIPDYSQYKPTYLASFISQWRRTPYGSIMNNEYTYIISEDGTYIISYSRNGAPSIYSYLKDSDYRLSPMSFETGRSIPANYNNNVYASWSGTSRRGVFDENTGQFFVYYFGDMKAVDATQVFPGYKAFYGEDTYQSLLCFSAISNGSNSKLCSFDLNQEIPKVASVDASLVSAKSRFFMLRNLPYVYFNTAKGLYKYNILNVASGIAPAGSDQILSLQDFGYDASATITDISLHRGEKKMLVSVSRYNTDEDGNGSELKGDILEINLEGTAPKLINKWVGVCGAKALVIYKYRTFARNDEEYVD</sequence>
<reference evidence="1" key="1">
    <citation type="submission" date="2020-08" db="EMBL/GenBank/DDBJ databases">
        <title>Genomic Encyclopedia of Type Strains, Phase IV (KMG-IV): sequencing the most valuable type-strain genomes for metagenomic binning, comparative biology and taxonomic classification.</title>
        <authorList>
            <person name="Goeker M."/>
        </authorList>
    </citation>
    <scope>NUCLEOTIDE SEQUENCE [LARGE SCALE GENOMIC DNA]</scope>
    <source>
        <strain evidence="1">DSM 105720</strain>
    </source>
</reference>
<dbReference type="AlphaFoldDB" id="A0A840CYP9"/>
<organism evidence="1 2">
    <name type="scientific">Bacteroides reticulotermitis</name>
    <dbReference type="NCBI Taxonomy" id="1133319"/>
    <lineage>
        <taxon>Bacteria</taxon>
        <taxon>Pseudomonadati</taxon>
        <taxon>Bacteroidota</taxon>
        <taxon>Bacteroidia</taxon>
        <taxon>Bacteroidales</taxon>
        <taxon>Bacteroidaceae</taxon>
        <taxon>Bacteroides</taxon>
    </lineage>
</organism>
<name>A0A840CYP9_9BACE</name>
<dbReference type="EMBL" id="JACIER010000001">
    <property type="protein sequence ID" value="MBB4042544.1"/>
    <property type="molecule type" value="Genomic_DNA"/>
</dbReference>
<proteinExistence type="predicted"/>
<dbReference type="PROSITE" id="PS51257">
    <property type="entry name" value="PROKAR_LIPOPROTEIN"/>
    <property type="match status" value="1"/>
</dbReference>
<evidence type="ECO:0008006" key="3">
    <source>
        <dbReference type="Google" id="ProtNLM"/>
    </source>
</evidence>
<dbReference type="RefSeq" id="WP_158332164.1">
    <property type="nucleotide sequence ID" value="NZ_JACIER010000001.1"/>
</dbReference>
<protein>
    <recommendedName>
        <fullName evidence="3">PKD-like family protein</fullName>
    </recommendedName>
</protein>
<dbReference type="Pfam" id="PF16407">
    <property type="entry name" value="PKD_2"/>
    <property type="match status" value="1"/>
</dbReference>
<gene>
    <name evidence="1" type="ORF">GGR06_000303</name>
</gene>
<evidence type="ECO:0000313" key="2">
    <source>
        <dbReference type="Proteomes" id="UP000560658"/>
    </source>
</evidence>
<dbReference type="Proteomes" id="UP000560658">
    <property type="component" value="Unassembled WGS sequence"/>
</dbReference>
<evidence type="ECO:0000313" key="1">
    <source>
        <dbReference type="EMBL" id="MBB4042544.1"/>
    </source>
</evidence>
<accession>A0A840CYP9</accession>
<keyword evidence="2" id="KW-1185">Reference proteome</keyword>
<comment type="caution">
    <text evidence="1">The sequence shown here is derived from an EMBL/GenBank/DDBJ whole genome shotgun (WGS) entry which is preliminary data.</text>
</comment>
<dbReference type="InterPro" id="IPR032183">
    <property type="entry name" value="PKD-like"/>
</dbReference>